<proteinExistence type="predicted"/>
<protein>
    <submittedName>
        <fullName evidence="1">Uncharacterized protein</fullName>
    </submittedName>
</protein>
<comment type="caution">
    <text evidence="1">The sequence shown here is derived from an EMBL/GenBank/DDBJ whole genome shotgun (WGS) entry which is preliminary data.</text>
</comment>
<gene>
    <name evidence="1" type="ORF">L6164_033258</name>
</gene>
<keyword evidence="2" id="KW-1185">Reference proteome</keyword>
<evidence type="ECO:0000313" key="1">
    <source>
        <dbReference type="EMBL" id="KAI4299834.1"/>
    </source>
</evidence>
<organism evidence="1 2">
    <name type="scientific">Bauhinia variegata</name>
    <name type="common">Purple orchid tree</name>
    <name type="synonym">Phanera variegata</name>
    <dbReference type="NCBI Taxonomy" id="167791"/>
    <lineage>
        <taxon>Eukaryota</taxon>
        <taxon>Viridiplantae</taxon>
        <taxon>Streptophyta</taxon>
        <taxon>Embryophyta</taxon>
        <taxon>Tracheophyta</taxon>
        <taxon>Spermatophyta</taxon>
        <taxon>Magnoliopsida</taxon>
        <taxon>eudicotyledons</taxon>
        <taxon>Gunneridae</taxon>
        <taxon>Pentapetalae</taxon>
        <taxon>rosids</taxon>
        <taxon>fabids</taxon>
        <taxon>Fabales</taxon>
        <taxon>Fabaceae</taxon>
        <taxon>Cercidoideae</taxon>
        <taxon>Cercideae</taxon>
        <taxon>Bauhiniinae</taxon>
        <taxon>Bauhinia</taxon>
    </lineage>
</organism>
<dbReference type="EMBL" id="CM039438">
    <property type="protein sequence ID" value="KAI4299834.1"/>
    <property type="molecule type" value="Genomic_DNA"/>
</dbReference>
<evidence type="ECO:0000313" key="2">
    <source>
        <dbReference type="Proteomes" id="UP000828941"/>
    </source>
</evidence>
<dbReference type="Proteomes" id="UP000828941">
    <property type="component" value="Chromosome 13"/>
</dbReference>
<name>A0ACB9KRE6_BAUVA</name>
<sequence length="371" mass="41702">MAIEQVLHMNGGAGDTSYANNSAFQKKVMSKAIPILEESITRLYCTILPKCLKVADLGCSSGPNALLVASNIVNIVDATSVALSRKPPVFQFFLNDLFGNDFNTIFMSLPVFYRTLQEEKGNEFGPCLISATPGSFYGRLFPNNSIHFFHSSYSLHWLSQAPRGLCKGAKLVNKGNIYITKASHPAVRKVYHEQFQEDFKLFLRLRSEELIVPGGAMALTFIATDENREATNGWALIGDTLNDMVLEGLVEEEKLDSFNMPSYCATETEVREIIEEEGSFNLERLQITKTGWHDYESSVSDINVSANRVAKFLRAVTESLLKEHFGEEFMDELFLRFKNKVVQTLMVEKVEVTNLVIYITNKASRVDNMDL</sequence>
<accession>A0ACB9KRE6</accession>
<reference evidence="1 2" key="1">
    <citation type="journal article" date="2022" name="DNA Res.">
        <title>Chromosomal-level genome assembly of the orchid tree Bauhinia variegata (Leguminosae; Cercidoideae) supports the allotetraploid origin hypothesis of Bauhinia.</title>
        <authorList>
            <person name="Zhong Y."/>
            <person name="Chen Y."/>
            <person name="Zheng D."/>
            <person name="Pang J."/>
            <person name="Liu Y."/>
            <person name="Luo S."/>
            <person name="Meng S."/>
            <person name="Qian L."/>
            <person name="Wei D."/>
            <person name="Dai S."/>
            <person name="Zhou R."/>
        </authorList>
    </citation>
    <scope>NUCLEOTIDE SEQUENCE [LARGE SCALE GENOMIC DNA]</scope>
    <source>
        <strain evidence="1">BV-YZ2020</strain>
    </source>
</reference>